<dbReference type="GO" id="GO:0005576">
    <property type="term" value="C:extracellular region"/>
    <property type="evidence" value="ECO:0007669"/>
    <property type="project" value="UniProtKB-SubCell"/>
</dbReference>
<dbReference type="GO" id="GO:0071973">
    <property type="term" value="P:bacterial-type flagellum-dependent cell motility"/>
    <property type="evidence" value="ECO:0007669"/>
    <property type="project" value="TreeGrafter"/>
</dbReference>
<dbReference type="Pfam" id="PF02465">
    <property type="entry name" value="FliD_N"/>
    <property type="match status" value="1"/>
</dbReference>
<dbReference type="InterPro" id="IPR010809">
    <property type="entry name" value="FliD_C"/>
</dbReference>
<keyword evidence="3" id="KW-0175">Coiled coil</keyword>
<evidence type="ECO:0000256" key="1">
    <source>
        <dbReference type="ARBA" id="ARBA00009764"/>
    </source>
</evidence>
<comment type="similarity">
    <text evidence="1 5">Belongs to the FliD family.</text>
</comment>
<dbReference type="GO" id="GO:0007155">
    <property type="term" value="P:cell adhesion"/>
    <property type="evidence" value="ECO:0007669"/>
    <property type="project" value="InterPro"/>
</dbReference>
<dbReference type="GO" id="GO:0009421">
    <property type="term" value="C:bacterial-type flagellum filament cap"/>
    <property type="evidence" value="ECO:0007669"/>
    <property type="project" value="InterPro"/>
</dbReference>
<keyword evidence="8" id="KW-0966">Cell projection</keyword>
<reference evidence="8" key="1">
    <citation type="submission" date="2019-11" db="EMBL/GenBank/DDBJ databases">
        <authorList>
            <person name="Feng L."/>
        </authorList>
    </citation>
    <scope>NUCLEOTIDE SEQUENCE</scope>
    <source>
        <strain evidence="8">ChathewayiLFYP18</strain>
    </source>
</reference>
<evidence type="ECO:0000256" key="2">
    <source>
        <dbReference type="ARBA" id="ARBA00011255"/>
    </source>
</evidence>
<evidence type="ECO:0000256" key="3">
    <source>
        <dbReference type="ARBA" id="ARBA00023054"/>
    </source>
</evidence>
<accession>A0A6N3I3A2</accession>
<proteinExistence type="inferred from homology"/>
<dbReference type="InterPro" id="IPR003481">
    <property type="entry name" value="FliD_N"/>
</dbReference>
<evidence type="ECO:0000259" key="6">
    <source>
        <dbReference type="Pfam" id="PF02465"/>
    </source>
</evidence>
<comment type="function">
    <text evidence="5">Required for morphogenesis and for the elongation of the flagellar filament by facilitating polymerization of the flagellin monomers at the tip of growing filament. Forms a capping structure, which prevents flagellin subunits (transported through the central channel of the flagellum) from leaking out without polymerization at the distal end.</text>
</comment>
<dbReference type="RefSeq" id="WP_320951952.1">
    <property type="nucleotide sequence ID" value="NZ_CACRUH010000101.1"/>
</dbReference>
<sequence length="726" mass="75935">MSSTSSINTVSNSGNKNYIAGLASGMDTESMVQSMLSGTQSKIDKQTGLKQQLEWKQDIYRSLITKINTFSDKYFSYYGSGDTNLMSSSLYNTMTGVSSSSNIKVTSVSGNAVSSMKIDSIDRLATACTVKTAGNVTGTPVGSGADLRQFTNGSTYSFSATLDGVNRTITFTAGANDTDTLKNINQALYRNFGTAVGVKYTPASGSNSGTMELVQLDAAGNPTSNSVDSSRRVIIQSSGDADTVKNLGFGTGFSNKLDYGTSLKNMNFANKPQGGRYEFEINGVSIKGLTDNSTLSDVISAINNSDAGVKVSYSSAADKFIMESTSTGAISNITMKQTYGTLLTSMFGVEATGVQSSLFSKELTGSTAIGLDEVRRVLNSGNDEKLVFQVDGKDVEITLEGKTGNSKYETSQSVLDAINSQLDRKFGTEAVRFTTRENPAVPGTDMVVLTSAEHRVGFTADNLTKGFAASLGFGAGDNLLSGSDPVGLRGKITVKGTAGDVTIDLNRSIDSLVQKLNAVAGVSASFQDGRLNITGTSGPLEIKAGTDSTGTDSEGKKSLKALFGSENISLVQTARTVQSNVVSPRPNSGSIQITSPDGTLQVIDLSGSNADTEIVNAIQAASGASVTFSNGKLEISGGGGSVSISGMDDATDQYIKDLFGTSVYTYDPKMTAQITAGQNAKITVDGITMERNTNTFELDGITMELTGTTGAGDPPILEFPQIVIEK</sequence>
<dbReference type="InterPro" id="IPR040026">
    <property type="entry name" value="FliD"/>
</dbReference>
<dbReference type="EMBL" id="CACRUH010000101">
    <property type="protein sequence ID" value="VYU83632.1"/>
    <property type="molecule type" value="Genomic_DNA"/>
</dbReference>
<dbReference type="GO" id="GO:0009424">
    <property type="term" value="C:bacterial-type flagellum hook"/>
    <property type="evidence" value="ECO:0007669"/>
    <property type="project" value="UniProtKB-UniRule"/>
</dbReference>
<comment type="subunit">
    <text evidence="2 5">Homopentamer.</text>
</comment>
<keyword evidence="5" id="KW-0964">Secreted</keyword>
<dbReference type="InterPro" id="IPR010810">
    <property type="entry name" value="Flagellin_hook_IN_motif"/>
</dbReference>
<protein>
    <recommendedName>
        <fullName evidence="5">Flagellar hook-associated protein 2</fullName>
        <shortName evidence="5">HAP2</shortName>
    </recommendedName>
    <alternativeName>
        <fullName evidence="5">Flagellar cap protein</fullName>
    </alternativeName>
</protein>
<dbReference type="PANTHER" id="PTHR30288">
    <property type="entry name" value="FLAGELLAR CAP/ASSEMBLY PROTEIN FLID"/>
    <property type="match status" value="1"/>
</dbReference>
<keyword evidence="8" id="KW-0282">Flagellum</keyword>
<organism evidence="8">
    <name type="scientific">Hungatella hathewayi</name>
    <dbReference type="NCBI Taxonomy" id="154046"/>
    <lineage>
        <taxon>Bacteria</taxon>
        <taxon>Bacillati</taxon>
        <taxon>Bacillota</taxon>
        <taxon>Clostridia</taxon>
        <taxon>Lachnospirales</taxon>
        <taxon>Lachnospiraceae</taxon>
        <taxon>Hungatella</taxon>
    </lineage>
</organism>
<dbReference type="PANTHER" id="PTHR30288:SF0">
    <property type="entry name" value="FLAGELLAR HOOK-ASSOCIATED PROTEIN 2"/>
    <property type="match status" value="1"/>
</dbReference>
<comment type="subcellular location">
    <subcellularLocation>
        <location evidence="5">Secreted</location>
    </subcellularLocation>
    <subcellularLocation>
        <location evidence="5">Bacterial flagellum</location>
    </subcellularLocation>
</comment>
<evidence type="ECO:0000256" key="5">
    <source>
        <dbReference type="RuleBase" id="RU362066"/>
    </source>
</evidence>
<name>A0A6N3I3A2_9FIRM</name>
<feature type="domain" description="Flagellar hook-associated protein 2 N-terminal" evidence="6">
    <location>
        <begin position="24"/>
        <end position="127"/>
    </location>
</feature>
<feature type="domain" description="Flagellar hook-associated protein 2 C-terminal" evidence="7">
    <location>
        <begin position="677"/>
        <end position="713"/>
    </location>
</feature>
<dbReference type="Pfam" id="PF07196">
    <property type="entry name" value="Flagellin_IN"/>
    <property type="match status" value="1"/>
</dbReference>
<evidence type="ECO:0000256" key="4">
    <source>
        <dbReference type="ARBA" id="ARBA00023143"/>
    </source>
</evidence>
<evidence type="ECO:0000259" key="7">
    <source>
        <dbReference type="Pfam" id="PF07195"/>
    </source>
</evidence>
<dbReference type="Pfam" id="PF07195">
    <property type="entry name" value="FliD_C"/>
    <property type="match status" value="1"/>
</dbReference>
<keyword evidence="8" id="KW-0969">Cilium</keyword>
<evidence type="ECO:0000313" key="8">
    <source>
        <dbReference type="EMBL" id="VYU83632.1"/>
    </source>
</evidence>
<gene>
    <name evidence="8" type="ORF">CHLFYP18_04406</name>
</gene>
<keyword evidence="4 5" id="KW-0975">Bacterial flagellum</keyword>
<dbReference type="AlphaFoldDB" id="A0A6N3I3A2"/>